<feature type="region of interest" description="Disordered" evidence="1">
    <location>
        <begin position="81"/>
        <end position="109"/>
    </location>
</feature>
<dbReference type="InterPro" id="IPR011333">
    <property type="entry name" value="SKP1/BTB/POZ_sf"/>
</dbReference>
<dbReference type="AlphaFoldDB" id="A0A0C9WDT1"/>
<accession>A0A0C9WDT1</accession>
<gene>
    <name evidence="2" type="ORF">HYDPIDRAFT_94278</name>
</gene>
<sequence>MAHLPAEVYLTSTFMHSGNVSPSTPKLQLQLSIPIPSRDPSYYYSDGNTVLLVENTLFKVHRSALTKEKSTFDSMFSLDSDLRSSSSTSSNSSVTVGPEGESDDNPIRLQGDTADEIRSLLWALYALPHELEAALTTKAISLRLFNLARITHKYEFRATEGWALDKLKTIYMRPMHSHIDEVEGPSLVQLTELASLCEQRDLLEAATIRWKRLIASGKDVALAIGMAERLSLRPLLGLAYQSMLLQGREVWDADILLTRTQRIRLLSGHYALGRLNERLPNEPPQLQHNPRCTGGAQVRCNQAWAGLWRSTMDMGKQVLPLQYADVVGKLMLAESILKALVEREIPTQGLLDGMPWCKDNALAATAGKVKEIQESLADYFTDVV</sequence>
<keyword evidence="3" id="KW-1185">Reference proteome</keyword>
<proteinExistence type="predicted"/>
<protein>
    <recommendedName>
        <fullName evidence="4">BTB domain-containing protein</fullName>
    </recommendedName>
</protein>
<dbReference type="Proteomes" id="UP000053820">
    <property type="component" value="Unassembled WGS sequence"/>
</dbReference>
<dbReference type="Gene3D" id="3.30.710.10">
    <property type="entry name" value="Potassium Channel Kv1.1, Chain A"/>
    <property type="match status" value="1"/>
</dbReference>
<dbReference type="EMBL" id="KN839854">
    <property type="protein sequence ID" value="KIJ62727.1"/>
    <property type="molecule type" value="Genomic_DNA"/>
</dbReference>
<reference evidence="2 3" key="1">
    <citation type="submission" date="2014-04" db="EMBL/GenBank/DDBJ databases">
        <title>Evolutionary Origins and Diversification of the Mycorrhizal Mutualists.</title>
        <authorList>
            <consortium name="DOE Joint Genome Institute"/>
            <consortium name="Mycorrhizal Genomics Consortium"/>
            <person name="Kohler A."/>
            <person name="Kuo A."/>
            <person name="Nagy L.G."/>
            <person name="Floudas D."/>
            <person name="Copeland A."/>
            <person name="Barry K.W."/>
            <person name="Cichocki N."/>
            <person name="Veneault-Fourrey C."/>
            <person name="LaButti K."/>
            <person name="Lindquist E.A."/>
            <person name="Lipzen A."/>
            <person name="Lundell T."/>
            <person name="Morin E."/>
            <person name="Murat C."/>
            <person name="Riley R."/>
            <person name="Ohm R."/>
            <person name="Sun H."/>
            <person name="Tunlid A."/>
            <person name="Henrissat B."/>
            <person name="Grigoriev I.V."/>
            <person name="Hibbett D.S."/>
            <person name="Martin F."/>
        </authorList>
    </citation>
    <scope>NUCLEOTIDE SEQUENCE [LARGE SCALE GENOMIC DNA]</scope>
    <source>
        <strain evidence="2 3">MD-312</strain>
    </source>
</reference>
<evidence type="ECO:0008006" key="4">
    <source>
        <dbReference type="Google" id="ProtNLM"/>
    </source>
</evidence>
<dbReference type="HOGENOM" id="CLU_040061_0_0_1"/>
<name>A0A0C9WDT1_9AGAM</name>
<evidence type="ECO:0000313" key="3">
    <source>
        <dbReference type="Proteomes" id="UP000053820"/>
    </source>
</evidence>
<dbReference type="OrthoDB" id="3238373at2759"/>
<evidence type="ECO:0000256" key="1">
    <source>
        <dbReference type="SAM" id="MobiDB-lite"/>
    </source>
</evidence>
<feature type="compositionally biased region" description="Low complexity" evidence="1">
    <location>
        <begin position="81"/>
        <end position="93"/>
    </location>
</feature>
<evidence type="ECO:0000313" key="2">
    <source>
        <dbReference type="EMBL" id="KIJ62727.1"/>
    </source>
</evidence>
<organism evidence="2 3">
    <name type="scientific">Hydnomerulius pinastri MD-312</name>
    <dbReference type="NCBI Taxonomy" id="994086"/>
    <lineage>
        <taxon>Eukaryota</taxon>
        <taxon>Fungi</taxon>
        <taxon>Dikarya</taxon>
        <taxon>Basidiomycota</taxon>
        <taxon>Agaricomycotina</taxon>
        <taxon>Agaricomycetes</taxon>
        <taxon>Agaricomycetidae</taxon>
        <taxon>Boletales</taxon>
        <taxon>Boletales incertae sedis</taxon>
        <taxon>Leucogyrophana</taxon>
    </lineage>
</organism>